<dbReference type="GO" id="GO:0046872">
    <property type="term" value="F:metal ion binding"/>
    <property type="evidence" value="ECO:0007669"/>
    <property type="project" value="UniProtKB-KW"/>
</dbReference>
<dbReference type="GO" id="GO:0016787">
    <property type="term" value="F:hydrolase activity"/>
    <property type="evidence" value="ECO:0007669"/>
    <property type="project" value="UniProtKB-KW"/>
</dbReference>
<dbReference type="Pfam" id="PF01850">
    <property type="entry name" value="PIN"/>
    <property type="match status" value="1"/>
</dbReference>
<evidence type="ECO:0000256" key="7">
    <source>
        <dbReference type="ARBA" id="ARBA00038093"/>
    </source>
</evidence>
<name>A0A806K2U6_9BACT</name>
<evidence type="ECO:0000256" key="6">
    <source>
        <dbReference type="ARBA" id="ARBA00022842"/>
    </source>
</evidence>
<evidence type="ECO:0000256" key="3">
    <source>
        <dbReference type="ARBA" id="ARBA00022722"/>
    </source>
</evidence>
<keyword evidence="4" id="KW-0479">Metal-binding</keyword>
<keyword evidence="2" id="KW-1277">Toxin-antitoxin system</keyword>
<keyword evidence="3" id="KW-0540">Nuclease</keyword>
<reference evidence="9" key="1">
    <citation type="submission" date="2012-03" db="EMBL/GenBank/DDBJ databases">
        <title>Functional metagenomics reveals considerable lignocellulase gene clusters in the gut microbiome of a wood-feeding higher termite.</title>
        <authorList>
            <person name="Liu N."/>
        </authorList>
    </citation>
    <scope>NUCLEOTIDE SEQUENCE</scope>
</reference>
<keyword evidence="5" id="KW-0378">Hydrolase</keyword>
<dbReference type="PANTHER" id="PTHR33653:SF1">
    <property type="entry name" value="RIBONUCLEASE VAPC2"/>
    <property type="match status" value="1"/>
</dbReference>
<comment type="similarity">
    <text evidence="7">Belongs to the PINc/VapC protein family.</text>
</comment>
<sequence length="119" mass="13931">MIDYLRGDESVYDLLVKDENVKLSMSTVTMMELMIGAFNKREVQFIQKAFKKIDIIYINEDISKMAEDFIIQYSKSHNLQIDDSLIAATAIKTNLELITYNISDFRFIPNIKLYQFTDK</sequence>
<evidence type="ECO:0000256" key="5">
    <source>
        <dbReference type="ARBA" id="ARBA00022801"/>
    </source>
</evidence>
<evidence type="ECO:0000259" key="8">
    <source>
        <dbReference type="Pfam" id="PF01850"/>
    </source>
</evidence>
<dbReference type="PANTHER" id="PTHR33653">
    <property type="entry name" value="RIBONUCLEASE VAPC2"/>
    <property type="match status" value="1"/>
</dbReference>
<dbReference type="GO" id="GO:0004518">
    <property type="term" value="F:nuclease activity"/>
    <property type="evidence" value="ECO:0007669"/>
    <property type="project" value="UniProtKB-KW"/>
</dbReference>
<dbReference type="Gene3D" id="3.40.50.1010">
    <property type="entry name" value="5'-nuclease"/>
    <property type="match status" value="1"/>
</dbReference>
<evidence type="ECO:0000256" key="4">
    <source>
        <dbReference type="ARBA" id="ARBA00022723"/>
    </source>
</evidence>
<dbReference type="AlphaFoldDB" id="A0A806K2U6"/>
<dbReference type="InterPro" id="IPR050556">
    <property type="entry name" value="Type_II_TA_system_RNase"/>
</dbReference>
<feature type="domain" description="PIN" evidence="8">
    <location>
        <begin position="4"/>
        <end position="101"/>
    </location>
</feature>
<evidence type="ECO:0000256" key="2">
    <source>
        <dbReference type="ARBA" id="ARBA00022649"/>
    </source>
</evidence>
<dbReference type="SUPFAM" id="SSF88723">
    <property type="entry name" value="PIN domain-like"/>
    <property type="match status" value="1"/>
</dbReference>
<dbReference type="InterPro" id="IPR029060">
    <property type="entry name" value="PIN-like_dom_sf"/>
</dbReference>
<protein>
    <submittedName>
        <fullName evidence="9">PIN domain protein</fullName>
    </submittedName>
</protein>
<accession>A0A806K2U6</accession>
<evidence type="ECO:0000313" key="9">
    <source>
        <dbReference type="EMBL" id="AGS54163.1"/>
    </source>
</evidence>
<evidence type="ECO:0000256" key="1">
    <source>
        <dbReference type="ARBA" id="ARBA00001946"/>
    </source>
</evidence>
<dbReference type="InterPro" id="IPR002716">
    <property type="entry name" value="PIN_dom"/>
</dbReference>
<keyword evidence="6" id="KW-0460">Magnesium</keyword>
<dbReference type="CDD" id="cd18741">
    <property type="entry name" value="PIN_VapC4-5_FitB-like"/>
    <property type="match status" value="1"/>
</dbReference>
<organism evidence="9">
    <name type="scientific">uncultured bacterium contig00051</name>
    <dbReference type="NCBI Taxonomy" id="1181535"/>
    <lineage>
        <taxon>Bacteria</taxon>
        <taxon>environmental samples</taxon>
    </lineage>
</organism>
<proteinExistence type="inferred from homology"/>
<dbReference type="EMBL" id="JQ844278">
    <property type="protein sequence ID" value="AGS54163.1"/>
    <property type="molecule type" value="Genomic_DNA"/>
</dbReference>
<comment type="cofactor">
    <cofactor evidence="1">
        <name>Mg(2+)</name>
        <dbReference type="ChEBI" id="CHEBI:18420"/>
    </cofactor>
</comment>